<protein>
    <recommendedName>
        <fullName evidence="4">Secreted protein</fullName>
    </recommendedName>
</protein>
<organism evidence="2 3">
    <name type="scientific">Neorhodopirellula lusitana</name>
    <dbReference type="NCBI Taxonomy" id="445327"/>
    <lineage>
        <taxon>Bacteria</taxon>
        <taxon>Pseudomonadati</taxon>
        <taxon>Planctomycetota</taxon>
        <taxon>Planctomycetia</taxon>
        <taxon>Pirellulales</taxon>
        <taxon>Pirellulaceae</taxon>
        <taxon>Neorhodopirellula</taxon>
    </lineage>
</organism>
<keyword evidence="3" id="KW-1185">Reference proteome</keyword>
<evidence type="ECO:0000256" key="1">
    <source>
        <dbReference type="SAM" id="SignalP"/>
    </source>
</evidence>
<reference evidence="2 3" key="1">
    <citation type="submission" date="2017-05" db="EMBL/GenBank/DDBJ databases">
        <authorList>
            <person name="Varghese N."/>
            <person name="Submissions S."/>
        </authorList>
    </citation>
    <scope>NUCLEOTIDE SEQUENCE [LARGE SCALE GENOMIC DNA]</scope>
    <source>
        <strain evidence="2 3">DSM 25457</strain>
    </source>
</reference>
<dbReference type="Proteomes" id="UP001158067">
    <property type="component" value="Unassembled WGS sequence"/>
</dbReference>
<proteinExistence type="predicted"/>
<dbReference type="EMBL" id="FXUG01000004">
    <property type="protein sequence ID" value="SMP54020.1"/>
    <property type="molecule type" value="Genomic_DNA"/>
</dbReference>
<sequence>MKLFSCVFVLLILVGCGGSNQASVPDATERQELADIMEAENARLQAADEADEGP</sequence>
<keyword evidence="1" id="KW-0732">Signal</keyword>
<gene>
    <name evidence="2" type="ORF">SAMN06265222_104192</name>
</gene>
<dbReference type="RefSeq" id="WP_283432377.1">
    <property type="nucleotide sequence ID" value="NZ_FXUG01000004.1"/>
</dbReference>
<evidence type="ECO:0008006" key="4">
    <source>
        <dbReference type="Google" id="ProtNLM"/>
    </source>
</evidence>
<name>A0ABY1Q027_9BACT</name>
<accession>A0ABY1Q027</accession>
<feature type="chain" id="PRO_5046681501" description="Secreted protein" evidence="1">
    <location>
        <begin position="23"/>
        <end position="54"/>
    </location>
</feature>
<dbReference type="PROSITE" id="PS51257">
    <property type="entry name" value="PROKAR_LIPOPROTEIN"/>
    <property type="match status" value="1"/>
</dbReference>
<feature type="signal peptide" evidence="1">
    <location>
        <begin position="1"/>
        <end position="22"/>
    </location>
</feature>
<comment type="caution">
    <text evidence="2">The sequence shown here is derived from an EMBL/GenBank/DDBJ whole genome shotgun (WGS) entry which is preliminary data.</text>
</comment>
<evidence type="ECO:0000313" key="3">
    <source>
        <dbReference type="Proteomes" id="UP001158067"/>
    </source>
</evidence>
<evidence type="ECO:0000313" key="2">
    <source>
        <dbReference type="EMBL" id="SMP54020.1"/>
    </source>
</evidence>